<feature type="coiled-coil region" evidence="7">
    <location>
        <begin position="115"/>
        <end position="142"/>
    </location>
</feature>
<dbReference type="Pfam" id="PF23559">
    <property type="entry name" value="WHD_DRP"/>
    <property type="match status" value="1"/>
</dbReference>
<dbReference type="PANTHER" id="PTHR23155">
    <property type="entry name" value="DISEASE RESISTANCE PROTEIN RP"/>
    <property type="match status" value="1"/>
</dbReference>
<dbReference type="Gene3D" id="1.20.5.4130">
    <property type="match status" value="1"/>
</dbReference>
<keyword evidence="3" id="KW-0677">Repeat</keyword>
<evidence type="ECO:0000256" key="5">
    <source>
        <dbReference type="ARBA" id="ARBA00022821"/>
    </source>
</evidence>
<sequence>MELATGALSNLLPVLHSLLREEYNLQKSTKKNLQFLERELESMDIVLRKVGNVPLDQLDEELRIWARDIRELSYDIEDVVDTFLVRVKGRHPHYLQGSEGLVKRMVTLFKKGSTRREISKEVKDIKDRIKEVANRRERYNVAIANPATTMIDDRLRALYTKTTDLVGINKATDDLIMRLTNGDDIPRIQQKVVSICGFGGLGKTTLAKAVYDKLKKQFECAAFVSVSRSPDLKKVFKDILCELDKGRHISIHNSLWDEKQLIDQIREFLQSKRYFIVIDDIWDIHAWKIIRYALDESNIGSCILTTTRKNDVAEQIGGSYRLQPLNHENSKILFYRGIYSTEDKCLGKIIEVSQKILKKRGGVPLAIITVSSLLANKLDNITEWYRIYDSIGSGLENGNEMDGMRKILSLSYYDLPSHLKTCLLDLSTFPEDCEIRRERIIWRWMAEGFLHGKDSNSLFELGESYFVELVNRSMILPVDVDEQGQARACRRKIRRLSLQENIRANMNMGQLRSFTIFSSAVNSMPSISRFHVVRVLDLEGCDLRGCGHLNLRYIANLIHLRYLGLRHTFVVGLPENIGRLQFLQTLDLTRTLIDEAPSGIVQLRQLMCLSVNYNTRLPNGLRNMTSLEVLETVRIDEHSINIVEDLGHLCQLRVVHIDFNLQRWEGLRESMCKALMESLNNLQKIQSLEVTDFNGEDNHMNEGWVLPPRLRRFVMWTASSLSPWINPALLPLLSYLDIEVHKIGGNDIQILGKLPSLRHLWLGVSGHIQELPMEEWFMVSADAFPCARVCKFFNFVTVPSIFSRGAMPKVEHLEFCIRSRHFFADGGDLDLNDLDMGHLPSLERVVVHLHSERADSKEEVMEVEKGLRHAVCVHPNSPSIDVRHH</sequence>
<dbReference type="Gene3D" id="1.10.10.10">
    <property type="entry name" value="Winged helix-like DNA-binding domain superfamily/Winged helix DNA-binding domain"/>
    <property type="match status" value="1"/>
</dbReference>
<dbReference type="FunFam" id="1.10.10.10:FF:000322">
    <property type="entry name" value="Probable disease resistance protein At1g63360"/>
    <property type="match status" value="1"/>
</dbReference>
<feature type="coiled-coil region" evidence="7">
    <location>
        <begin position="19"/>
        <end position="75"/>
    </location>
</feature>
<dbReference type="CDD" id="cd14798">
    <property type="entry name" value="RX-CC_like"/>
    <property type="match status" value="1"/>
</dbReference>
<dbReference type="Pfam" id="PF00931">
    <property type="entry name" value="NB-ARC"/>
    <property type="match status" value="1"/>
</dbReference>
<dbReference type="GO" id="GO:0009626">
    <property type="term" value="P:plant-type hypersensitive response"/>
    <property type="evidence" value="ECO:0007669"/>
    <property type="project" value="UniProtKB-ARBA"/>
</dbReference>
<feature type="domain" description="Disease resistance protein winged helix" evidence="10">
    <location>
        <begin position="429"/>
        <end position="490"/>
    </location>
</feature>
<evidence type="ECO:0000256" key="6">
    <source>
        <dbReference type="ARBA" id="ARBA00023054"/>
    </source>
</evidence>
<dbReference type="InterPro" id="IPR002182">
    <property type="entry name" value="NB-ARC"/>
</dbReference>
<reference evidence="12" key="1">
    <citation type="submission" date="2020-07" db="EMBL/GenBank/DDBJ databases">
        <title>Genome sequence and genetic diversity analysis of an under-domesticated orphan crop, white fonio (Digitaria exilis).</title>
        <authorList>
            <person name="Bennetzen J.L."/>
            <person name="Chen S."/>
            <person name="Ma X."/>
            <person name="Wang X."/>
            <person name="Yssel A.E.J."/>
            <person name="Chaluvadi S.R."/>
            <person name="Johnson M."/>
            <person name="Gangashetty P."/>
            <person name="Hamidou F."/>
            <person name="Sanogo M.D."/>
            <person name="Zwaenepoel A."/>
            <person name="Wallace J."/>
            <person name="Van De Peer Y."/>
            <person name="Van Deynze A."/>
        </authorList>
    </citation>
    <scope>NUCLEOTIDE SEQUENCE</scope>
    <source>
        <tissue evidence="12">Leaves</tissue>
    </source>
</reference>
<gene>
    <name evidence="12" type="ORF">HU200_013236</name>
</gene>
<dbReference type="InterPro" id="IPR055414">
    <property type="entry name" value="LRR_R13L4/SHOC2-like"/>
</dbReference>
<dbReference type="InterPro" id="IPR038005">
    <property type="entry name" value="RX-like_CC"/>
</dbReference>
<keyword evidence="2" id="KW-0433">Leucine-rich repeat</keyword>
<evidence type="ECO:0000256" key="4">
    <source>
        <dbReference type="ARBA" id="ARBA00022741"/>
    </source>
</evidence>
<dbReference type="InterPro" id="IPR058922">
    <property type="entry name" value="WHD_DRP"/>
</dbReference>
<evidence type="ECO:0000259" key="11">
    <source>
        <dbReference type="Pfam" id="PF23598"/>
    </source>
</evidence>
<protein>
    <recommendedName>
        <fullName evidence="14">AAA+ ATPase domain-containing protein</fullName>
    </recommendedName>
</protein>
<evidence type="ECO:0000259" key="9">
    <source>
        <dbReference type="Pfam" id="PF18052"/>
    </source>
</evidence>
<dbReference type="Pfam" id="PF18052">
    <property type="entry name" value="Rx_N"/>
    <property type="match status" value="1"/>
</dbReference>
<dbReference type="EMBL" id="JACEFO010001141">
    <property type="protein sequence ID" value="KAF8747587.1"/>
    <property type="molecule type" value="Genomic_DNA"/>
</dbReference>
<dbReference type="InterPro" id="IPR027417">
    <property type="entry name" value="P-loop_NTPase"/>
</dbReference>
<evidence type="ECO:0000256" key="7">
    <source>
        <dbReference type="SAM" id="Coils"/>
    </source>
</evidence>
<keyword evidence="5" id="KW-0611">Plant defense</keyword>
<feature type="domain" description="NB-ARC" evidence="8">
    <location>
        <begin position="172"/>
        <end position="334"/>
    </location>
</feature>
<dbReference type="PRINTS" id="PR00364">
    <property type="entry name" value="DISEASERSIST"/>
</dbReference>
<dbReference type="InterPro" id="IPR044974">
    <property type="entry name" value="Disease_R_plants"/>
</dbReference>
<dbReference type="Gene3D" id="1.10.8.430">
    <property type="entry name" value="Helical domain of apoptotic protease-activating factors"/>
    <property type="match status" value="1"/>
</dbReference>
<dbReference type="InterPro" id="IPR041118">
    <property type="entry name" value="Rx_N"/>
</dbReference>
<feature type="domain" description="Disease resistance R13L4/SHOC-2-like LRR" evidence="11">
    <location>
        <begin position="510"/>
        <end position="880"/>
    </location>
</feature>
<comment type="similarity">
    <text evidence="1">Belongs to the disease resistance NB-LRR family.</text>
</comment>
<dbReference type="AlphaFoldDB" id="A0A835FDC7"/>
<evidence type="ECO:0000259" key="8">
    <source>
        <dbReference type="Pfam" id="PF00931"/>
    </source>
</evidence>
<keyword evidence="6 7" id="KW-0175">Coiled coil</keyword>
<keyword evidence="13" id="KW-1185">Reference proteome</keyword>
<evidence type="ECO:0008006" key="14">
    <source>
        <dbReference type="Google" id="ProtNLM"/>
    </source>
</evidence>
<dbReference type="GO" id="GO:0043531">
    <property type="term" value="F:ADP binding"/>
    <property type="evidence" value="ECO:0007669"/>
    <property type="project" value="InterPro"/>
</dbReference>
<dbReference type="GO" id="GO:0002758">
    <property type="term" value="P:innate immune response-activating signaling pathway"/>
    <property type="evidence" value="ECO:0007669"/>
    <property type="project" value="UniProtKB-ARBA"/>
</dbReference>
<dbReference type="PANTHER" id="PTHR23155:SF1116">
    <property type="entry name" value="OS12G0273300 PROTEIN"/>
    <property type="match status" value="1"/>
</dbReference>
<dbReference type="OrthoDB" id="682957at2759"/>
<evidence type="ECO:0000256" key="1">
    <source>
        <dbReference type="ARBA" id="ARBA00008894"/>
    </source>
</evidence>
<dbReference type="SUPFAM" id="SSF52540">
    <property type="entry name" value="P-loop containing nucleoside triphosphate hydrolases"/>
    <property type="match status" value="1"/>
</dbReference>
<dbReference type="Gene3D" id="3.40.50.300">
    <property type="entry name" value="P-loop containing nucleotide triphosphate hydrolases"/>
    <property type="match status" value="1"/>
</dbReference>
<dbReference type="FunFam" id="3.40.50.300:FF:001091">
    <property type="entry name" value="Probable disease resistance protein At1g61300"/>
    <property type="match status" value="1"/>
</dbReference>
<evidence type="ECO:0000259" key="10">
    <source>
        <dbReference type="Pfam" id="PF23559"/>
    </source>
</evidence>
<dbReference type="Gene3D" id="3.80.10.10">
    <property type="entry name" value="Ribonuclease Inhibitor"/>
    <property type="match status" value="1"/>
</dbReference>
<dbReference type="GO" id="GO:0042742">
    <property type="term" value="P:defense response to bacterium"/>
    <property type="evidence" value="ECO:0007669"/>
    <property type="project" value="UniProtKB-ARBA"/>
</dbReference>
<evidence type="ECO:0000313" key="13">
    <source>
        <dbReference type="Proteomes" id="UP000636709"/>
    </source>
</evidence>
<evidence type="ECO:0000256" key="2">
    <source>
        <dbReference type="ARBA" id="ARBA00022614"/>
    </source>
</evidence>
<feature type="domain" description="Disease resistance N-terminal" evidence="9">
    <location>
        <begin position="7"/>
        <end position="91"/>
    </location>
</feature>
<dbReference type="InterPro" id="IPR032675">
    <property type="entry name" value="LRR_dom_sf"/>
</dbReference>
<evidence type="ECO:0000313" key="12">
    <source>
        <dbReference type="EMBL" id="KAF8747587.1"/>
    </source>
</evidence>
<organism evidence="12 13">
    <name type="scientific">Digitaria exilis</name>
    <dbReference type="NCBI Taxonomy" id="1010633"/>
    <lineage>
        <taxon>Eukaryota</taxon>
        <taxon>Viridiplantae</taxon>
        <taxon>Streptophyta</taxon>
        <taxon>Embryophyta</taxon>
        <taxon>Tracheophyta</taxon>
        <taxon>Spermatophyta</taxon>
        <taxon>Magnoliopsida</taxon>
        <taxon>Liliopsida</taxon>
        <taxon>Poales</taxon>
        <taxon>Poaceae</taxon>
        <taxon>PACMAD clade</taxon>
        <taxon>Panicoideae</taxon>
        <taxon>Panicodae</taxon>
        <taxon>Paniceae</taxon>
        <taxon>Anthephorinae</taxon>
        <taxon>Digitaria</taxon>
    </lineage>
</organism>
<dbReference type="Pfam" id="PF23598">
    <property type="entry name" value="LRR_14"/>
    <property type="match status" value="1"/>
</dbReference>
<evidence type="ECO:0000256" key="3">
    <source>
        <dbReference type="ARBA" id="ARBA00022737"/>
    </source>
</evidence>
<proteinExistence type="inferred from homology"/>
<name>A0A835FDC7_9POAL</name>
<accession>A0A835FDC7</accession>
<dbReference type="InterPro" id="IPR036388">
    <property type="entry name" value="WH-like_DNA-bd_sf"/>
</dbReference>
<comment type="caution">
    <text evidence="12">The sequence shown here is derived from an EMBL/GenBank/DDBJ whole genome shotgun (WGS) entry which is preliminary data.</text>
</comment>
<dbReference type="SUPFAM" id="SSF52047">
    <property type="entry name" value="RNI-like"/>
    <property type="match status" value="1"/>
</dbReference>
<dbReference type="InterPro" id="IPR042197">
    <property type="entry name" value="Apaf_helical"/>
</dbReference>
<keyword evidence="4" id="KW-0547">Nucleotide-binding</keyword>
<dbReference type="Proteomes" id="UP000636709">
    <property type="component" value="Unassembled WGS sequence"/>
</dbReference>